<evidence type="ECO:0000313" key="1">
    <source>
        <dbReference type="EMBL" id="KAF0769531.1"/>
    </source>
</evidence>
<name>A0A6G0ZFT9_APHCR</name>
<sequence>MPAKVCPNGEIFFKINGKCTVCLSRFQGVVIDQPPSIDIVTVNCLYKGDFNCNSSIKRKLIGNKREVLKRKLKTSSISESLFNDLKTNIFKHKTLPLPIEQFSKIHVNSIIGSINMIGITLGATKSEIEYDNYLTNKNDGVKINKLSDNSGNNVNIYDCFVFAIEKKNDGKVNKFNLEVQRYDEKVNELNLEFEKNYGNEFGLEVEKYGENVNELNLEVQKYDYDNVNVFNLEIEKKNDSFEDWRGLDLKPVKIDGFSYTLTNTCAFDSLFHRMCEISTASKDGINAQIYRKIVVTLIKVMCTLRTCNEHPSGLRNFKCSCTMEFMIPNIFTNYFSLVALEKYLNCSFTKRRENAYQHCKIESIELVKEYGKQIFIEPYLPLTARQNTDKDLDICVVLNEIPKTITIQQLYNLRGIIKFIPPTPKKLQAMGHYITYCWRHATNRWEK</sequence>
<dbReference type="OrthoDB" id="6784299at2759"/>
<accession>A0A6G0ZFT9</accession>
<dbReference type="AlphaFoldDB" id="A0A6G0ZFT9"/>
<gene>
    <name evidence="1" type="ORF">FWK35_00021207</name>
</gene>
<proteinExistence type="predicted"/>
<dbReference type="Proteomes" id="UP000478052">
    <property type="component" value="Unassembled WGS sequence"/>
</dbReference>
<reference evidence="1 2" key="1">
    <citation type="submission" date="2019-08" db="EMBL/GenBank/DDBJ databases">
        <title>Whole genome of Aphis craccivora.</title>
        <authorList>
            <person name="Voronova N.V."/>
            <person name="Shulinski R.S."/>
            <person name="Bandarenka Y.V."/>
            <person name="Zhorov D.G."/>
            <person name="Warner D."/>
        </authorList>
    </citation>
    <scope>NUCLEOTIDE SEQUENCE [LARGE SCALE GENOMIC DNA]</scope>
    <source>
        <strain evidence="1">180601</strain>
        <tissue evidence="1">Whole Body</tissue>
    </source>
</reference>
<dbReference type="EMBL" id="VUJU01000583">
    <property type="protein sequence ID" value="KAF0769531.1"/>
    <property type="molecule type" value="Genomic_DNA"/>
</dbReference>
<evidence type="ECO:0000313" key="2">
    <source>
        <dbReference type="Proteomes" id="UP000478052"/>
    </source>
</evidence>
<keyword evidence="2" id="KW-1185">Reference proteome</keyword>
<protein>
    <submittedName>
        <fullName evidence="1">Uncharacterized protein</fullName>
    </submittedName>
</protein>
<comment type="caution">
    <text evidence="1">The sequence shown here is derived from an EMBL/GenBank/DDBJ whole genome shotgun (WGS) entry which is preliminary data.</text>
</comment>
<organism evidence="1 2">
    <name type="scientific">Aphis craccivora</name>
    <name type="common">Cowpea aphid</name>
    <dbReference type="NCBI Taxonomy" id="307492"/>
    <lineage>
        <taxon>Eukaryota</taxon>
        <taxon>Metazoa</taxon>
        <taxon>Ecdysozoa</taxon>
        <taxon>Arthropoda</taxon>
        <taxon>Hexapoda</taxon>
        <taxon>Insecta</taxon>
        <taxon>Pterygota</taxon>
        <taxon>Neoptera</taxon>
        <taxon>Paraneoptera</taxon>
        <taxon>Hemiptera</taxon>
        <taxon>Sternorrhyncha</taxon>
        <taxon>Aphidomorpha</taxon>
        <taxon>Aphidoidea</taxon>
        <taxon>Aphididae</taxon>
        <taxon>Aphidini</taxon>
        <taxon>Aphis</taxon>
        <taxon>Aphis</taxon>
    </lineage>
</organism>